<evidence type="ECO:0000313" key="5">
    <source>
        <dbReference type="Proteomes" id="UP000292052"/>
    </source>
</evidence>
<dbReference type="InterPro" id="IPR052739">
    <property type="entry name" value="FAAH2"/>
</dbReference>
<name>A0A482VP60_ASBVE</name>
<keyword evidence="5" id="KW-1185">Reference proteome</keyword>
<keyword evidence="4" id="KW-0378">Hydrolase</keyword>
<comment type="caution">
    <text evidence="4">The sequence shown here is derived from an EMBL/GenBank/DDBJ whole genome shotgun (WGS) entry which is preliminary data.</text>
</comment>
<dbReference type="InterPro" id="IPR020556">
    <property type="entry name" value="Amidase_CS"/>
</dbReference>
<evidence type="ECO:0000259" key="3">
    <source>
        <dbReference type="Pfam" id="PF01425"/>
    </source>
</evidence>
<dbReference type="InterPro" id="IPR036928">
    <property type="entry name" value="AS_sf"/>
</dbReference>
<dbReference type="Proteomes" id="UP000292052">
    <property type="component" value="Unassembled WGS sequence"/>
</dbReference>
<organism evidence="4 5">
    <name type="scientific">Asbolus verrucosus</name>
    <name type="common">Desert ironclad beetle</name>
    <dbReference type="NCBI Taxonomy" id="1661398"/>
    <lineage>
        <taxon>Eukaryota</taxon>
        <taxon>Metazoa</taxon>
        <taxon>Ecdysozoa</taxon>
        <taxon>Arthropoda</taxon>
        <taxon>Hexapoda</taxon>
        <taxon>Insecta</taxon>
        <taxon>Pterygota</taxon>
        <taxon>Neoptera</taxon>
        <taxon>Endopterygota</taxon>
        <taxon>Coleoptera</taxon>
        <taxon>Polyphaga</taxon>
        <taxon>Cucujiformia</taxon>
        <taxon>Tenebrionidae</taxon>
        <taxon>Pimeliinae</taxon>
        <taxon>Asbolus</taxon>
    </lineage>
</organism>
<dbReference type="EMBL" id="QDEB01079334">
    <property type="protein sequence ID" value="RZC34514.1"/>
    <property type="molecule type" value="Genomic_DNA"/>
</dbReference>
<dbReference type="GO" id="GO:0016787">
    <property type="term" value="F:hydrolase activity"/>
    <property type="evidence" value="ECO:0007669"/>
    <property type="project" value="UniProtKB-KW"/>
</dbReference>
<reference evidence="4 5" key="1">
    <citation type="submission" date="2017-03" db="EMBL/GenBank/DDBJ databases">
        <title>Genome of the blue death feigning beetle - Asbolus verrucosus.</title>
        <authorList>
            <person name="Rider S.D."/>
        </authorList>
    </citation>
    <scope>NUCLEOTIDE SEQUENCE [LARGE SCALE GENOMIC DNA]</scope>
    <source>
        <strain evidence="4">Butters</strain>
        <tissue evidence="4">Head and leg muscle</tissue>
    </source>
</reference>
<dbReference type="InterPro" id="IPR023631">
    <property type="entry name" value="Amidase_dom"/>
</dbReference>
<feature type="active site" description="Charge relay system" evidence="2">
    <location>
        <position position="192"/>
    </location>
</feature>
<dbReference type="PANTHER" id="PTHR43372:SF1">
    <property type="entry name" value="LD38433P"/>
    <property type="match status" value="1"/>
</dbReference>
<dbReference type="STRING" id="1661398.A0A482VP60"/>
<proteinExistence type="inferred from homology"/>
<dbReference type="OrthoDB" id="6428749at2759"/>
<dbReference type="GO" id="GO:0012505">
    <property type="term" value="C:endomembrane system"/>
    <property type="evidence" value="ECO:0007669"/>
    <property type="project" value="TreeGrafter"/>
</dbReference>
<comment type="similarity">
    <text evidence="1">Belongs to the amidase family.</text>
</comment>
<accession>A0A482VP60</accession>
<dbReference type="PANTHER" id="PTHR43372">
    <property type="entry name" value="FATTY-ACID AMIDE HYDROLASE"/>
    <property type="match status" value="1"/>
</dbReference>
<evidence type="ECO:0000256" key="2">
    <source>
        <dbReference type="PIRSR" id="PIRSR001221-1"/>
    </source>
</evidence>
<dbReference type="SUPFAM" id="SSF75304">
    <property type="entry name" value="Amidase signature (AS) enzymes"/>
    <property type="match status" value="1"/>
</dbReference>
<dbReference type="AlphaFoldDB" id="A0A482VP60"/>
<dbReference type="Pfam" id="PF01425">
    <property type="entry name" value="Amidase"/>
    <property type="match status" value="1"/>
</dbReference>
<dbReference type="PROSITE" id="PS00571">
    <property type="entry name" value="AMIDASES"/>
    <property type="match status" value="1"/>
</dbReference>
<feature type="domain" description="Amidase" evidence="3">
    <location>
        <begin position="56"/>
        <end position="488"/>
    </location>
</feature>
<gene>
    <name evidence="4" type="ORF">BDFB_007808</name>
</gene>
<evidence type="ECO:0000313" key="4">
    <source>
        <dbReference type="EMBL" id="RZC34514.1"/>
    </source>
</evidence>
<feature type="active site" description="Charge relay system" evidence="2">
    <location>
        <position position="117"/>
    </location>
</feature>
<dbReference type="PIRSF" id="PIRSF001221">
    <property type="entry name" value="Amidase_fungi"/>
    <property type="match status" value="1"/>
</dbReference>
<evidence type="ECO:0000256" key="1">
    <source>
        <dbReference type="ARBA" id="ARBA00009199"/>
    </source>
</evidence>
<protein>
    <submittedName>
        <fullName evidence="4">Fatty-acid amide hydrolase 2</fullName>
    </submittedName>
</protein>
<dbReference type="Gene3D" id="3.90.1300.10">
    <property type="entry name" value="Amidase signature (AS) domain"/>
    <property type="match status" value="1"/>
</dbReference>
<sequence>MLPFIRYHFDLFIDRIFGLYYNSRVEPIQKATNDLVLESAVSLARKIRKREVTSEDVVRAFIDRIKEVNPLLNAVVDQRFNEAIKEAQNLDKDIASGAILDADFAEKPFLGVPFTTKESTSVKGMSNTFGLLKRKSRKALFDAEVIEKMKDSGAILIAVTNVPQLNLWQETRNPVYGLTNNPYNITRNVGGSSGGEASIIAACGSPLGVGTDIGGSLRIPSFMCGICAHKPTCNLVSTNGLTFRTGKEKSTMVVAGPMTKYVDDIKPFLKVLVGENVHKLKLDEPVNIKNIKIYYVQDPKDPFVSPFRDEMKQLMTKVVNHFNEILPYKPELLTINEFKYGGKIWRYWMSQEPDANFNRDLADREGEISSMIELIKFCLRRSEFNIAVMLNLINGLLPSENADWAKEQTNTLHNKLMAALGTDGVLLYPSAPWPASYHHTAIFRPWNLNLFAIWNAMKFPVTQVPLGLGKEGLPVGIQVVAAPYQDHLAIAVAKELEKTFGGYVPPFKVNK</sequence>
<feature type="active site" description="Acyl-ester intermediate" evidence="2">
    <location>
        <position position="216"/>
    </location>
</feature>